<accession>Q1CWL1</accession>
<evidence type="ECO:0000313" key="1">
    <source>
        <dbReference type="EMBL" id="ABF88862.1"/>
    </source>
</evidence>
<reference evidence="1 2" key="1">
    <citation type="journal article" date="2006" name="Proc. Natl. Acad. Sci. U.S.A.">
        <title>Evolution of sensory complexity recorded in a myxobacterial genome.</title>
        <authorList>
            <person name="Goldman B.S."/>
            <person name="Nierman W.C."/>
            <person name="Kaiser D."/>
            <person name="Slater S.C."/>
            <person name="Durkin A.S."/>
            <person name="Eisen J.A."/>
            <person name="Ronning C.M."/>
            <person name="Barbazuk W.B."/>
            <person name="Blanchard M."/>
            <person name="Field C."/>
            <person name="Halling C."/>
            <person name="Hinkle G."/>
            <person name="Iartchuk O."/>
            <person name="Kim H.S."/>
            <person name="Mackenzie C."/>
            <person name="Madupu R."/>
            <person name="Miller N."/>
            <person name="Shvartsbeyn A."/>
            <person name="Sullivan S.A."/>
            <person name="Vaudin M."/>
            <person name="Wiegand R."/>
            <person name="Kaplan H.B."/>
        </authorList>
    </citation>
    <scope>NUCLEOTIDE SEQUENCE [LARGE SCALE GENOMIC DNA]</scope>
    <source>
        <strain evidence="2">DK1622</strain>
    </source>
</reference>
<dbReference type="EMBL" id="CP000113">
    <property type="protein sequence ID" value="ABF88862.1"/>
    <property type="molecule type" value="Genomic_DNA"/>
</dbReference>
<dbReference type="EnsemblBacteria" id="ABF88862">
    <property type="protein sequence ID" value="ABF88862"/>
    <property type="gene ID" value="MXAN_7099"/>
</dbReference>
<protein>
    <submittedName>
        <fullName evidence="1">Uncharacterized protein</fullName>
    </submittedName>
</protein>
<evidence type="ECO:0000313" key="2">
    <source>
        <dbReference type="Proteomes" id="UP000002402"/>
    </source>
</evidence>
<proteinExistence type="predicted"/>
<name>Q1CWL1_MYXXD</name>
<dbReference type="RefSeq" id="WP_011557018.1">
    <property type="nucleotide sequence ID" value="NC_008095.1"/>
</dbReference>
<keyword evidence="2" id="KW-1185">Reference proteome</keyword>
<dbReference type="STRING" id="246197.MXAN_7099"/>
<dbReference type="AlphaFoldDB" id="Q1CWL1"/>
<dbReference type="KEGG" id="mxa:MXAN_7099"/>
<sequence length="49" mass="5194">MEGDDAASTHRIAYEARSLADFEAGLVQLASEKKPARSQACGRTSARAV</sequence>
<dbReference type="HOGENOM" id="CLU_3138052_0_0_7"/>
<organism evidence="1 2">
    <name type="scientific">Myxococcus xanthus (strain DK1622)</name>
    <dbReference type="NCBI Taxonomy" id="246197"/>
    <lineage>
        <taxon>Bacteria</taxon>
        <taxon>Pseudomonadati</taxon>
        <taxon>Myxococcota</taxon>
        <taxon>Myxococcia</taxon>
        <taxon>Myxococcales</taxon>
        <taxon>Cystobacterineae</taxon>
        <taxon>Myxococcaceae</taxon>
        <taxon>Myxococcus</taxon>
    </lineage>
</organism>
<gene>
    <name evidence="1" type="ordered locus">MXAN_7099</name>
</gene>
<dbReference type="Proteomes" id="UP000002402">
    <property type="component" value="Chromosome"/>
</dbReference>
<dbReference type="GeneID" id="51987716"/>